<dbReference type="Proteomes" id="UP001500653">
    <property type="component" value="Unassembled WGS sequence"/>
</dbReference>
<comment type="pathway">
    <text evidence="2">Carbohydrate metabolism; pentose and glucuronate interconversion.</text>
</comment>
<evidence type="ECO:0000256" key="7">
    <source>
        <dbReference type="SAM" id="MobiDB-lite"/>
    </source>
</evidence>
<dbReference type="NCBIfam" id="NF002794">
    <property type="entry name" value="PRK02925.1"/>
    <property type="match status" value="1"/>
</dbReference>
<evidence type="ECO:0000256" key="6">
    <source>
        <dbReference type="ARBA" id="ARBA00023235"/>
    </source>
</evidence>
<accession>A0ABP4GRT3</accession>
<dbReference type="EMBL" id="BAAALN010000003">
    <property type="protein sequence ID" value="GAA1229342.1"/>
    <property type="molecule type" value="Genomic_DNA"/>
</dbReference>
<keyword evidence="6 8" id="KW-0413">Isomerase</keyword>
<evidence type="ECO:0000256" key="1">
    <source>
        <dbReference type="ARBA" id="ARBA00001165"/>
    </source>
</evidence>
<evidence type="ECO:0000313" key="8">
    <source>
        <dbReference type="EMBL" id="GAA1229342.1"/>
    </source>
</evidence>
<reference evidence="9" key="1">
    <citation type="journal article" date="2019" name="Int. J. Syst. Evol. Microbiol.">
        <title>The Global Catalogue of Microorganisms (GCM) 10K type strain sequencing project: providing services to taxonomists for standard genome sequencing and annotation.</title>
        <authorList>
            <consortium name="The Broad Institute Genomics Platform"/>
            <consortium name="The Broad Institute Genome Sequencing Center for Infectious Disease"/>
            <person name="Wu L."/>
            <person name="Ma J."/>
        </authorList>
    </citation>
    <scope>NUCLEOTIDE SEQUENCE [LARGE SCALE GENOMIC DNA]</scope>
    <source>
        <strain evidence="9">JCM 13023</strain>
    </source>
</reference>
<protein>
    <recommendedName>
        <fullName evidence="5">Uronate isomerase</fullName>
        <ecNumber evidence="4">5.3.1.12</ecNumber>
    </recommendedName>
</protein>
<name>A0ABP4GRT3_9PSEU</name>
<feature type="compositionally biased region" description="Polar residues" evidence="7">
    <location>
        <begin position="1"/>
        <end position="12"/>
    </location>
</feature>
<evidence type="ECO:0000256" key="2">
    <source>
        <dbReference type="ARBA" id="ARBA00004892"/>
    </source>
</evidence>
<feature type="region of interest" description="Disordered" evidence="7">
    <location>
        <begin position="1"/>
        <end position="54"/>
    </location>
</feature>
<dbReference type="Pfam" id="PF02614">
    <property type="entry name" value="UxaC"/>
    <property type="match status" value="1"/>
</dbReference>
<comment type="similarity">
    <text evidence="3">Belongs to the metallo-dependent hydrolases superfamily. Uronate isomerase family.</text>
</comment>
<evidence type="ECO:0000256" key="4">
    <source>
        <dbReference type="ARBA" id="ARBA00012546"/>
    </source>
</evidence>
<dbReference type="EC" id="5.3.1.12" evidence="4"/>
<dbReference type="SUPFAM" id="SSF51556">
    <property type="entry name" value="Metallo-dependent hydrolases"/>
    <property type="match status" value="1"/>
</dbReference>
<proteinExistence type="inferred from homology"/>
<comment type="catalytic activity">
    <reaction evidence="1">
        <text>D-glucuronate = D-fructuronate</text>
        <dbReference type="Rhea" id="RHEA:13049"/>
        <dbReference type="ChEBI" id="CHEBI:58720"/>
        <dbReference type="ChEBI" id="CHEBI:59863"/>
        <dbReference type="EC" id="5.3.1.12"/>
    </reaction>
</comment>
<dbReference type="RefSeq" id="WP_253862763.1">
    <property type="nucleotide sequence ID" value="NZ_BAAALN010000003.1"/>
</dbReference>
<sequence>MHGGTADTSASESGPAPRPGHAPRDLGSATTPRDAARGGRAPLAPHPDRLLPPEPTQRAIARRLYENVRDLPLISPHGHVEARLLAENAAFTDPASLLVTPDHYVTRLLHAHGVSMNDLGLRDRDDPDGDGAEPAAPREVWRAFCEHWHLFLGTASRQWLEAQLHDVLGVTVQPSAGTADELFDELTERLQRPEFRPRALYDSFALEALATTDDPADDLAHHRALTEDPSWQGRVVPTFRPDRHLDATGAGWAAALADLAAASGIDTGDYIGLVRALENRREYFRAHGATATDHSAPDARMAFLDADEAQRLFQRVRSGTGSADDARLLSQQLLGEMARMSSEDGMVMALHTGSRRNHHPETLRRFGPDTGHDIPLQAEFTQALQPMLERFGTHPRFQTVVFTLDETVFSRELAPLAGFYPSVYLGAPWWFLDAPRAMHRFRDAVTETAGFYRNAGFIDDTRGFCSIPARHDTARRVDAAHLSGLVAEHLLGEDDAAQVIHDLHDRQPRAAFRL</sequence>
<dbReference type="InterPro" id="IPR032466">
    <property type="entry name" value="Metal_Hydrolase"/>
</dbReference>
<gene>
    <name evidence="8" type="primary">uxaC</name>
    <name evidence="8" type="ORF">GCM10009676_09850</name>
</gene>
<evidence type="ECO:0000256" key="3">
    <source>
        <dbReference type="ARBA" id="ARBA00008397"/>
    </source>
</evidence>
<evidence type="ECO:0000256" key="5">
    <source>
        <dbReference type="ARBA" id="ARBA00020555"/>
    </source>
</evidence>
<keyword evidence="9" id="KW-1185">Reference proteome</keyword>
<dbReference type="Gene3D" id="3.20.20.140">
    <property type="entry name" value="Metal-dependent hydrolases"/>
    <property type="match status" value="1"/>
</dbReference>
<dbReference type="GO" id="GO:0016853">
    <property type="term" value="F:isomerase activity"/>
    <property type="evidence" value="ECO:0007669"/>
    <property type="project" value="UniProtKB-KW"/>
</dbReference>
<dbReference type="InterPro" id="IPR003766">
    <property type="entry name" value="Uronate_isomerase"/>
</dbReference>
<evidence type="ECO:0000313" key="9">
    <source>
        <dbReference type="Proteomes" id="UP001500653"/>
    </source>
</evidence>
<comment type="caution">
    <text evidence="8">The sequence shown here is derived from an EMBL/GenBank/DDBJ whole genome shotgun (WGS) entry which is preliminary data.</text>
</comment>
<organism evidence="8 9">
    <name type="scientific">Prauserella halophila</name>
    <dbReference type="NCBI Taxonomy" id="185641"/>
    <lineage>
        <taxon>Bacteria</taxon>
        <taxon>Bacillati</taxon>
        <taxon>Actinomycetota</taxon>
        <taxon>Actinomycetes</taxon>
        <taxon>Pseudonocardiales</taxon>
        <taxon>Pseudonocardiaceae</taxon>
        <taxon>Prauserella</taxon>
    </lineage>
</organism>
<dbReference type="PANTHER" id="PTHR30068">
    <property type="entry name" value="URONATE ISOMERASE"/>
    <property type="match status" value="1"/>
</dbReference>
<dbReference type="PANTHER" id="PTHR30068:SF4">
    <property type="entry name" value="URONATE ISOMERASE"/>
    <property type="match status" value="1"/>
</dbReference>
<dbReference type="Gene3D" id="1.10.2020.10">
    <property type="entry name" value="uronate isomerase, domain 2, chain A"/>
    <property type="match status" value="1"/>
</dbReference>